<protein>
    <recommendedName>
        <fullName evidence="1">3-hydroxyacyl-CoA dehydrogenase C-terminal domain-containing protein</fullName>
    </recommendedName>
</protein>
<dbReference type="GO" id="GO:0016616">
    <property type="term" value="F:oxidoreductase activity, acting on the CH-OH group of donors, NAD or NADP as acceptor"/>
    <property type="evidence" value="ECO:0007669"/>
    <property type="project" value="InterPro"/>
</dbReference>
<reference evidence="2" key="1">
    <citation type="submission" date="2019-08" db="EMBL/GenBank/DDBJ databases">
        <authorList>
            <person name="Kucharzyk K."/>
            <person name="Murdoch R.W."/>
            <person name="Higgins S."/>
            <person name="Loffler F."/>
        </authorList>
    </citation>
    <scope>NUCLEOTIDE SEQUENCE</scope>
</reference>
<feature type="domain" description="3-hydroxyacyl-CoA dehydrogenase C-terminal" evidence="1">
    <location>
        <begin position="2"/>
        <end position="54"/>
    </location>
</feature>
<proteinExistence type="predicted"/>
<dbReference type="InterPro" id="IPR008927">
    <property type="entry name" value="6-PGluconate_DH-like_C_sf"/>
</dbReference>
<organism evidence="2">
    <name type="scientific">bioreactor metagenome</name>
    <dbReference type="NCBI Taxonomy" id="1076179"/>
    <lineage>
        <taxon>unclassified sequences</taxon>
        <taxon>metagenomes</taxon>
        <taxon>ecological metagenomes</taxon>
    </lineage>
</organism>
<dbReference type="InterPro" id="IPR006108">
    <property type="entry name" value="3HC_DH_C"/>
</dbReference>
<gene>
    <name evidence="2" type="ORF">SDC9_183239</name>
</gene>
<evidence type="ECO:0000313" key="2">
    <source>
        <dbReference type="EMBL" id="MPN35740.1"/>
    </source>
</evidence>
<accession>A0A645HAK4</accession>
<dbReference type="AlphaFoldDB" id="A0A645HAK4"/>
<dbReference type="InterPro" id="IPR013328">
    <property type="entry name" value="6PGD_dom2"/>
</dbReference>
<dbReference type="GO" id="GO:0006631">
    <property type="term" value="P:fatty acid metabolic process"/>
    <property type="evidence" value="ECO:0007669"/>
    <property type="project" value="InterPro"/>
</dbReference>
<comment type="caution">
    <text evidence="2">The sequence shown here is derived from an EMBL/GenBank/DDBJ whole genome shotgun (WGS) entry which is preliminary data.</text>
</comment>
<name>A0A645HAK4_9ZZZZ</name>
<evidence type="ECO:0000259" key="1">
    <source>
        <dbReference type="Pfam" id="PF00725"/>
    </source>
</evidence>
<dbReference type="Pfam" id="PF00725">
    <property type="entry name" value="3HCDH"/>
    <property type="match status" value="1"/>
</dbReference>
<dbReference type="EMBL" id="VSSQ01089531">
    <property type="protein sequence ID" value="MPN35740.1"/>
    <property type="molecule type" value="Genomic_DNA"/>
</dbReference>
<dbReference type="Gene3D" id="1.10.1040.10">
    <property type="entry name" value="N-(1-d-carboxylethyl)-l-norvaline Dehydrogenase, domain 2"/>
    <property type="match status" value="1"/>
</dbReference>
<sequence>MLEVADMGGLDVWLAGEDNIFPALDNSSKACGAMRALVTAGNLGIKTGRGFFDYSEEKRGKAQTEFYKRLIIQLKASKNY</sequence>
<dbReference type="SUPFAM" id="SSF48179">
    <property type="entry name" value="6-phosphogluconate dehydrogenase C-terminal domain-like"/>
    <property type="match status" value="1"/>
</dbReference>